<keyword evidence="1" id="KW-1133">Transmembrane helix</keyword>
<dbReference type="InterPro" id="IPR004704">
    <property type="entry name" value="PTS_IID_man"/>
</dbReference>
<comment type="caution">
    <text evidence="2">The sequence shown here is derived from an EMBL/GenBank/DDBJ whole genome shotgun (WGS) entry which is preliminary data.</text>
</comment>
<dbReference type="EMBL" id="JAIPME010000002">
    <property type="protein sequence ID" value="MBZ2386967.1"/>
    <property type="molecule type" value="Genomic_DNA"/>
</dbReference>
<dbReference type="PANTHER" id="PTHR32502">
    <property type="entry name" value="N-ACETYLGALACTOSAMINE PERMEASE II COMPONENT-RELATED"/>
    <property type="match status" value="1"/>
</dbReference>
<evidence type="ECO:0000256" key="1">
    <source>
        <dbReference type="SAM" id="Phobius"/>
    </source>
</evidence>
<gene>
    <name evidence="2" type="ORF">K8P03_06695</name>
</gene>
<dbReference type="PROSITE" id="PS51108">
    <property type="entry name" value="PTS_EIID"/>
    <property type="match status" value="1"/>
</dbReference>
<dbReference type="PANTHER" id="PTHR32502:SF23">
    <property type="entry name" value="TRANSPORT PROTEIN, PTS SYSTEM"/>
    <property type="match status" value="1"/>
</dbReference>
<dbReference type="InterPro" id="IPR050303">
    <property type="entry name" value="GatZ_KbaZ_carbometab"/>
</dbReference>
<feature type="transmembrane region" description="Helical" evidence="1">
    <location>
        <begin position="251"/>
        <end position="271"/>
    </location>
</feature>
<dbReference type="Pfam" id="PF03613">
    <property type="entry name" value="EIID-AGA"/>
    <property type="match status" value="1"/>
</dbReference>
<keyword evidence="1" id="KW-0812">Transmembrane</keyword>
<organism evidence="2 3">
    <name type="scientific">Anaerococcus murdochii</name>
    <dbReference type="NCBI Taxonomy" id="411577"/>
    <lineage>
        <taxon>Bacteria</taxon>
        <taxon>Bacillati</taxon>
        <taxon>Bacillota</taxon>
        <taxon>Tissierellia</taxon>
        <taxon>Tissierellales</taxon>
        <taxon>Peptoniphilaceae</taxon>
        <taxon>Anaerococcus</taxon>
    </lineage>
</organism>
<reference evidence="2 3" key="1">
    <citation type="submission" date="2021-08" db="EMBL/GenBank/DDBJ databases">
        <title>FDA dAtabase for Regulatory Grade micrObial Sequences (FDA-ARGOS): Supporting development and validation of Infectious Disease Dx tests.</title>
        <authorList>
            <person name="Sproer C."/>
            <person name="Gronow S."/>
            <person name="Severitt S."/>
            <person name="Schroder I."/>
            <person name="Tallon L."/>
            <person name="Sadzewicz L."/>
            <person name="Zhao X."/>
            <person name="Boylan J."/>
            <person name="Ott S."/>
            <person name="Bowen H."/>
            <person name="Vavikolanu K."/>
            <person name="Hazen T."/>
            <person name="Aluvathingal J."/>
            <person name="Nadendla S."/>
            <person name="Lowell S."/>
            <person name="Myers T."/>
            <person name="Yan Y."/>
            <person name="Sichtig H."/>
        </authorList>
    </citation>
    <scope>NUCLEOTIDE SEQUENCE [LARGE SCALE GENOMIC DNA]</scope>
    <source>
        <strain evidence="2 3">FDAARGOS_1460</strain>
    </source>
</reference>
<protein>
    <submittedName>
        <fullName evidence="2">PTS system mannose/fructose/sorbose family transporter subunit IID</fullName>
    </submittedName>
</protein>
<feature type="transmembrane region" description="Helical" evidence="1">
    <location>
        <begin position="179"/>
        <end position="199"/>
    </location>
</feature>
<keyword evidence="3" id="KW-1185">Reference proteome</keyword>
<sequence>MASNQVNKKLSSSDYTKASLRAYILQNGFNYSNYQGIGYANVLRPGLKKIHADDKEAYKASMLANLEFYNTNPQLVPFVSSVQLAMEDGGVEQDSIQDMKMALMGPLAGIGDSISQFLLAPLLSTIFASMAAAGNNLAPVLFFITINVILLALKLGMGKAGYKVGISVVSDFSEKMEKITSAASIVGVAVISALVTQFVKISIPITYVKEIGEQTQHVAIQSMIDGMAPKLLPVLWTGFVYWLVKKKGWTTYKVIILTVIVAIIGSSLGLISPKPPVLE</sequence>
<keyword evidence="1" id="KW-0472">Membrane</keyword>
<proteinExistence type="predicted"/>
<feature type="transmembrane region" description="Helical" evidence="1">
    <location>
        <begin position="137"/>
        <end position="158"/>
    </location>
</feature>
<feature type="transmembrane region" description="Helical" evidence="1">
    <location>
        <begin position="227"/>
        <end position="244"/>
    </location>
</feature>
<feature type="transmembrane region" description="Helical" evidence="1">
    <location>
        <begin position="107"/>
        <end position="131"/>
    </location>
</feature>
<evidence type="ECO:0000313" key="2">
    <source>
        <dbReference type="EMBL" id="MBZ2386967.1"/>
    </source>
</evidence>
<accession>A0ABS7SZK1</accession>
<name>A0ABS7SZK1_9FIRM</name>
<dbReference type="Proteomes" id="UP000734271">
    <property type="component" value="Unassembled WGS sequence"/>
</dbReference>
<dbReference type="RefSeq" id="WP_223419644.1">
    <property type="nucleotide sequence ID" value="NZ_JAIPME010000002.1"/>
</dbReference>
<evidence type="ECO:0000313" key="3">
    <source>
        <dbReference type="Proteomes" id="UP000734271"/>
    </source>
</evidence>